<evidence type="ECO:0000313" key="5">
    <source>
        <dbReference type="Proteomes" id="UP001356170"/>
    </source>
</evidence>
<proteinExistence type="predicted"/>
<dbReference type="EMBL" id="JAZHBO010000001">
    <property type="protein sequence ID" value="MEF2154831.1"/>
    <property type="molecule type" value="Genomic_DNA"/>
</dbReference>
<feature type="transmembrane region" description="Helical" evidence="2">
    <location>
        <begin position="91"/>
        <end position="113"/>
    </location>
</feature>
<protein>
    <submittedName>
        <fullName evidence="4">Ion channel</fullName>
    </submittedName>
</protein>
<comment type="caution">
    <text evidence="4">The sequence shown here is derived from an EMBL/GenBank/DDBJ whole genome shotgun (WGS) entry which is preliminary data.</text>
</comment>
<feature type="domain" description="Potassium channel" evidence="3">
    <location>
        <begin position="146"/>
        <end position="217"/>
    </location>
</feature>
<feature type="transmembrane region" description="Helical" evidence="2">
    <location>
        <begin position="194"/>
        <end position="215"/>
    </location>
</feature>
<dbReference type="Pfam" id="PF07885">
    <property type="entry name" value="Ion_trans_2"/>
    <property type="match status" value="1"/>
</dbReference>
<feature type="region of interest" description="Disordered" evidence="1">
    <location>
        <begin position="225"/>
        <end position="246"/>
    </location>
</feature>
<name>A0ABU7UWC9_9GAMM</name>
<feature type="transmembrane region" description="Helical" evidence="2">
    <location>
        <begin position="125"/>
        <end position="146"/>
    </location>
</feature>
<dbReference type="Proteomes" id="UP001356170">
    <property type="component" value="Unassembled WGS sequence"/>
</dbReference>
<sequence>MNPGIPTQISFFRRHPAALLLAVQILGLIMLPSLHDVFASRIALAVFSVISMLVAVVVVIRSQAVNAVAILLGVLALATTLASLFPPYRFLLAYGMLFEGLLYLYTAGVLVYYMLSDHHVTLDEMFAAGATFTLLGWAFTYAYIALQHFDPQAFTGLREPGTPRTWIELAFLSFTNLSATGIGDILPISPYARLLAIFEQIFGVGYLGVIVSRFLSLTMHGITSDAREHGSNSQNATTNTTPEQRR</sequence>
<feature type="compositionally biased region" description="Polar residues" evidence="1">
    <location>
        <begin position="231"/>
        <end position="246"/>
    </location>
</feature>
<evidence type="ECO:0000256" key="2">
    <source>
        <dbReference type="SAM" id="Phobius"/>
    </source>
</evidence>
<keyword evidence="2" id="KW-0812">Transmembrane</keyword>
<reference evidence="4 5" key="1">
    <citation type="submission" date="2024-01" db="EMBL/GenBank/DDBJ databases">
        <title>Novel species of the genus Luteimonas isolated from rivers.</title>
        <authorList>
            <person name="Lu H."/>
        </authorList>
    </citation>
    <scope>NUCLEOTIDE SEQUENCE [LARGE SCALE GENOMIC DNA]</scope>
    <source>
        <strain evidence="4 5">FXH3W</strain>
    </source>
</reference>
<evidence type="ECO:0000256" key="1">
    <source>
        <dbReference type="SAM" id="MobiDB-lite"/>
    </source>
</evidence>
<feature type="transmembrane region" description="Helical" evidence="2">
    <location>
        <begin position="67"/>
        <end position="85"/>
    </location>
</feature>
<dbReference type="RefSeq" id="WP_331703621.1">
    <property type="nucleotide sequence ID" value="NZ_JAZHBO010000001.1"/>
</dbReference>
<gene>
    <name evidence="4" type="ORF">V3390_01065</name>
</gene>
<organism evidence="4 5">
    <name type="scientific">Aquilutibacter rugosus</name>
    <dbReference type="NCBI Taxonomy" id="3115820"/>
    <lineage>
        <taxon>Bacteria</taxon>
        <taxon>Pseudomonadati</taxon>
        <taxon>Pseudomonadota</taxon>
        <taxon>Gammaproteobacteria</taxon>
        <taxon>Lysobacterales</taxon>
        <taxon>Lysobacteraceae</taxon>
        <taxon>Aquilutibacter</taxon>
    </lineage>
</organism>
<evidence type="ECO:0000313" key="4">
    <source>
        <dbReference type="EMBL" id="MEF2154831.1"/>
    </source>
</evidence>
<keyword evidence="2" id="KW-0472">Membrane</keyword>
<dbReference type="SUPFAM" id="SSF81324">
    <property type="entry name" value="Voltage-gated potassium channels"/>
    <property type="match status" value="1"/>
</dbReference>
<feature type="transmembrane region" description="Helical" evidence="2">
    <location>
        <begin position="41"/>
        <end position="60"/>
    </location>
</feature>
<keyword evidence="2" id="KW-1133">Transmembrane helix</keyword>
<accession>A0ABU7UWC9</accession>
<dbReference type="InterPro" id="IPR013099">
    <property type="entry name" value="K_chnl_dom"/>
</dbReference>
<dbReference type="Gene3D" id="1.10.287.70">
    <property type="match status" value="1"/>
</dbReference>
<keyword evidence="5" id="KW-1185">Reference proteome</keyword>
<evidence type="ECO:0000259" key="3">
    <source>
        <dbReference type="Pfam" id="PF07885"/>
    </source>
</evidence>
<feature type="transmembrane region" description="Helical" evidence="2">
    <location>
        <begin position="17"/>
        <end position="35"/>
    </location>
</feature>